<evidence type="ECO:0000313" key="15">
    <source>
        <dbReference type="EMBL" id="WBA15553.1"/>
    </source>
</evidence>
<evidence type="ECO:0000313" key="16">
    <source>
        <dbReference type="Proteomes" id="UP001164676"/>
    </source>
</evidence>
<dbReference type="InterPro" id="IPR036890">
    <property type="entry name" value="HATPase_C_sf"/>
</dbReference>
<keyword evidence="5" id="KW-0808">Transferase</keyword>
<evidence type="ECO:0000256" key="8">
    <source>
        <dbReference type="ARBA" id="ARBA00022777"/>
    </source>
</evidence>
<dbReference type="PANTHER" id="PTHR45569:SF1">
    <property type="entry name" value="SENSOR PROTEIN KDPD"/>
    <property type="match status" value="1"/>
</dbReference>
<evidence type="ECO:0000256" key="10">
    <source>
        <dbReference type="ARBA" id="ARBA00022989"/>
    </source>
</evidence>
<keyword evidence="10 13" id="KW-1133">Transmembrane helix</keyword>
<keyword evidence="16" id="KW-1185">Reference proteome</keyword>
<sequence length="307" mass="34386">MLQFLRRYPVCASFSLLGTTLLLCWILNTFIPVTIAVLLLLQLSVAIVALQSGPSLAVPISLVAALSFNFLFTAPRFSLQMSDVTDVINLVVFMLVAGVTSYIAHFYRQQRDELEQTRLRNSILLSVSHDLRTPLATIIGTLTTLQAYMNKLSHTERNELLDSATQESHRLHHYIENLLQATKLQHGSLVINKNAENIIDVINVSVSRCHEPERVKITSIESPTVPVSRALIEQAIFNIIDNALRYSPANTIVTIHVYSQSNNIYIDIKNLSQKGFIPNNEATSKMQHGLVVFDFLFPTNKQSTITV</sequence>
<comment type="subcellular location">
    <subcellularLocation>
        <location evidence="2">Membrane</location>
        <topology evidence="2">Multi-pass membrane protein</topology>
    </subcellularLocation>
</comment>
<dbReference type="InterPro" id="IPR038318">
    <property type="entry name" value="KdpD_sf"/>
</dbReference>
<keyword evidence="12 13" id="KW-0472">Membrane</keyword>
<evidence type="ECO:0000256" key="9">
    <source>
        <dbReference type="ARBA" id="ARBA00022840"/>
    </source>
</evidence>
<dbReference type="SUPFAM" id="SSF47384">
    <property type="entry name" value="Homodimeric domain of signal transducing histidine kinase"/>
    <property type="match status" value="1"/>
</dbReference>
<evidence type="ECO:0000259" key="14">
    <source>
        <dbReference type="PROSITE" id="PS50109"/>
    </source>
</evidence>
<feature type="transmembrane region" description="Helical" evidence="13">
    <location>
        <begin position="21"/>
        <end position="50"/>
    </location>
</feature>
<organism evidence="15 16">
    <name type="scientific">Salinivibrio proteolyticus</name>
    <dbReference type="NCBI Taxonomy" id="334715"/>
    <lineage>
        <taxon>Bacteria</taxon>
        <taxon>Pseudomonadati</taxon>
        <taxon>Pseudomonadota</taxon>
        <taxon>Gammaproteobacteria</taxon>
        <taxon>Vibrionales</taxon>
        <taxon>Vibrionaceae</taxon>
        <taxon>Salinivibrio</taxon>
    </lineage>
</organism>
<proteinExistence type="predicted"/>
<feature type="transmembrane region" description="Helical" evidence="13">
    <location>
        <begin position="56"/>
        <end position="75"/>
    </location>
</feature>
<evidence type="ECO:0000256" key="13">
    <source>
        <dbReference type="SAM" id="Phobius"/>
    </source>
</evidence>
<dbReference type="PANTHER" id="PTHR45569">
    <property type="entry name" value="SENSOR PROTEIN KDPD"/>
    <property type="match status" value="1"/>
</dbReference>
<evidence type="ECO:0000256" key="1">
    <source>
        <dbReference type="ARBA" id="ARBA00000085"/>
    </source>
</evidence>
<dbReference type="InterPro" id="IPR025201">
    <property type="entry name" value="KdpD_TM"/>
</dbReference>
<evidence type="ECO:0000256" key="7">
    <source>
        <dbReference type="ARBA" id="ARBA00022741"/>
    </source>
</evidence>
<dbReference type="InterPro" id="IPR003661">
    <property type="entry name" value="HisK_dim/P_dom"/>
</dbReference>
<dbReference type="InterPro" id="IPR052023">
    <property type="entry name" value="Histidine_kinase_KdpD"/>
</dbReference>
<dbReference type="InterPro" id="IPR005467">
    <property type="entry name" value="His_kinase_dom"/>
</dbReference>
<keyword evidence="9" id="KW-0067">ATP-binding</keyword>
<dbReference type="InterPro" id="IPR036097">
    <property type="entry name" value="HisK_dim/P_sf"/>
</dbReference>
<evidence type="ECO:0000256" key="3">
    <source>
        <dbReference type="ARBA" id="ARBA00012438"/>
    </source>
</evidence>
<dbReference type="CDD" id="cd00082">
    <property type="entry name" value="HisKA"/>
    <property type="match status" value="1"/>
</dbReference>
<feature type="transmembrane region" description="Helical" evidence="13">
    <location>
        <begin position="87"/>
        <end position="107"/>
    </location>
</feature>
<evidence type="ECO:0000256" key="4">
    <source>
        <dbReference type="ARBA" id="ARBA00022553"/>
    </source>
</evidence>
<evidence type="ECO:0000256" key="11">
    <source>
        <dbReference type="ARBA" id="ARBA00023012"/>
    </source>
</evidence>
<dbReference type="Gene3D" id="3.30.565.10">
    <property type="entry name" value="Histidine kinase-like ATPase, C-terminal domain"/>
    <property type="match status" value="1"/>
</dbReference>
<dbReference type="Pfam" id="PF00512">
    <property type="entry name" value="HisKA"/>
    <property type="match status" value="1"/>
</dbReference>
<evidence type="ECO:0000256" key="2">
    <source>
        <dbReference type="ARBA" id="ARBA00004141"/>
    </source>
</evidence>
<keyword evidence="6 13" id="KW-0812">Transmembrane</keyword>
<comment type="catalytic activity">
    <reaction evidence="1">
        <text>ATP + protein L-histidine = ADP + protein N-phospho-L-histidine.</text>
        <dbReference type="EC" id="2.7.13.3"/>
    </reaction>
</comment>
<reference evidence="15" key="1">
    <citation type="submission" date="2022-09" db="EMBL/GenBank/DDBJ databases">
        <authorList>
            <person name="Li Z.-J."/>
        </authorList>
    </citation>
    <scope>NUCLEOTIDE SEQUENCE</scope>
    <source>
        <strain evidence="15">TGB10</strain>
    </source>
</reference>
<keyword evidence="4" id="KW-0597">Phosphoprotein</keyword>
<evidence type="ECO:0000256" key="5">
    <source>
        <dbReference type="ARBA" id="ARBA00022679"/>
    </source>
</evidence>
<keyword evidence="8" id="KW-0418">Kinase</keyword>
<name>A0ABY7LEM5_9GAMM</name>
<feature type="domain" description="Histidine kinase" evidence="14">
    <location>
        <begin position="126"/>
        <end position="307"/>
    </location>
</feature>
<keyword evidence="7" id="KW-0547">Nucleotide-binding</keyword>
<dbReference type="Proteomes" id="UP001164676">
    <property type="component" value="Chromosome"/>
</dbReference>
<dbReference type="RefSeq" id="WP_269598231.1">
    <property type="nucleotide sequence ID" value="NZ_CP114584.1"/>
</dbReference>
<dbReference type="EC" id="2.7.13.3" evidence="3"/>
<dbReference type="PROSITE" id="PS50109">
    <property type="entry name" value="HIS_KIN"/>
    <property type="match status" value="1"/>
</dbReference>
<dbReference type="Gene3D" id="1.20.120.620">
    <property type="entry name" value="Backbone structure of the membrane domain of e. Coli histidine kinase receptor kdpd"/>
    <property type="match status" value="1"/>
</dbReference>
<accession>A0ABY7LEM5</accession>
<keyword evidence="11" id="KW-0902">Two-component regulatory system</keyword>
<dbReference type="Gene3D" id="1.10.287.130">
    <property type="match status" value="1"/>
</dbReference>
<dbReference type="EMBL" id="CP114584">
    <property type="protein sequence ID" value="WBA15553.1"/>
    <property type="molecule type" value="Genomic_DNA"/>
</dbReference>
<evidence type="ECO:0000256" key="6">
    <source>
        <dbReference type="ARBA" id="ARBA00022692"/>
    </source>
</evidence>
<dbReference type="SUPFAM" id="SSF55874">
    <property type="entry name" value="ATPase domain of HSP90 chaperone/DNA topoisomerase II/histidine kinase"/>
    <property type="match status" value="1"/>
</dbReference>
<protein>
    <recommendedName>
        <fullName evidence="3">histidine kinase</fullName>
        <ecNumber evidence="3">2.7.13.3</ecNumber>
    </recommendedName>
</protein>
<dbReference type="Pfam" id="PF13493">
    <property type="entry name" value="DUF4118"/>
    <property type="match status" value="1"/>
</dbReference>
<evidence type="ECO:0000256" key="12">
    <source>
        <dbReference type="ARBA" id="ARBA00023136"/>
    </source>
</evidence>
<gene>
    <name evidence="15" type="ORF">N7E60_04520</name>
</gene>
<dbReference type="SMART" id="SM00388">
    <property type="entry name" value="HisKA"/>
    <property type="match status" value="1"/>
</dbReference>